<reference evidence="5" key="1">
    <citation type="submission" date="2025-08" db="UniProtKB">
        <authorList>
            <consortium name="Ensembl"/>
        </authorList>
    </citation>
    <scope>IDENTIFICATION</scope>
</reference>
<dbReference type="PANTHER" id="PTHR11346:SF32">
    <property type="entry name" value="GALECTIN-4"/>
    <property type="match status" value="1"/>
</dbReference>
<evidence type="ECO:0000313" key="5">
    <source>
        <dbReference type="Ensembl" id="ENSAMXP00005003085.1"/>
    </source>
</evidence>
<evidence type="ECO:0000313" key="6">
    <source>
        <dbReference type="Proteomes" id="UP000694621"/>
    </source>
</evidence>
<keyword evidence="2" id="KW-0677">Repeat</keyword>
<dbReference type="GO" id="GO:0030246">
    <property type="term" value="F:carbohydrate binding"/>
    <property type="evidence" value="ECO:0007669"/>
    <property type="project" value="UniProtKB-UniRule"/>
</dbReference>
<accession>A0A8B9H117</accession>
<dbReference type="SMART" id="SM00276">
    <property type="entry name" value="GLECT"/>
    <property type="match status" value="1"/>
</dbReference>
<evidence type="ECO:0000256" key="3">
    <source>
        <dbReference type="RuleBase" id="RU102079"/>
    </source>
</evidence>
<dbReference type="SUPFAM" id="SSF49899">
    <property type="entry name" value="Concanavalin A-like lectins/glucanases"/>
    <property type="match status" value="1"/>
</dbReference>
<dbReference type="InterPro" id="IPR013320">
    <property type="entry name" value="ConA-like_dom_sf"/>
</dbReference>
<dbReference type="PANTHER" id="PTHR11346">
    <property type="entry name" value="GALECTIN"/>
    <property type="match status" value="1"/>
</dbReference>
<dbReference type="Gene3D" id="2.60.120.200">
    <property type="match status" value="1"/>
</dbReference>
<dbReference type="PROSITE" id="PS51304">
    <property type="entry name" value="GALECTIN"/>
    <property type="match status" value="1"/>
</dbReference>
<dbReference type="SMART" id="SM00908">
    <property type="entry name" value="Gal-bind_lectin"/>
    <property type="match status" value="1"/>
</dbReference>
<dbReference type="Pfam" id="PF00337">
    <property type="entry name" value="Gal-bind_lectin"/>
    <property type="match status" value="1"/>
</dbReference>
<evidence type="ECO:0000256" key="2">
    <source>
        <dbReference type="ARBA" id="ARBA00022737"/>
    </source>
</evidence>
<evidence type="ECO:0000256" key="1">
    <source>
        <dbReference type="ARBA" id="ARBA00022734"/>
    </source>
</evidence>
<sequence length="152" mass="16741">CSPQAIPYVGTIPEGIKPDMAVCFQGTVPADSDQFAINFKTGSSDGDDVALHFKPRIGQKVTLSSFRNGKWESEESASAEPFTRGAPFTMFFTINTEGYEVFVNGVKHCMFKHRIPVEKVSTLNIDGNVSMNMIGYINVSTTVSFFKMYSAM</sequence>
<protein>
    <recommendedName>
        <fullName evidence="3">Galectin</fullName>
    </recommendedName>
</protein>
<dbReference type="InterPro" id="IPR044156">
    <property type="entry name" value="Galectin-like"/>
</dbReference>
<feature type="domain" description="Galectin" evidence="4">
    <location>
        <begin position="8"/>
        <end position="146"/>
    </location>
</feature>
<dbReference type="FunFam" id="2.60.120.200:FF:000124">
    <property type="entry name" value="Galectin-4"/>
    <property type="match status" value="1"/>
</dbReference>
<name>A0A8B9H117_ASTMX</name>
<organism evidence="5 6">
    <name type="scientific">Astyanax mexicanus</name>
    <name type="common">Blind cave fish</name>
    <name type="synonym">Astyanax fasciatus mexicanus</name>
    <dbReference type="NCBI Taxonomy" id="7994"/>
    <lineage>
        <taxon>Eukaryota</taxon>
        <taxon>Metazoa</taxon>
        <taxon>Chordata</taxon>
        <taxon>Craniata</taxon>
        <taxon>Vertebrata</taxon>
        <taxon>Euteleostomi</taxon>
        <taxon>Actinopterygii</taxon>
        <taxon>Neopterygii</taxon>
        <taxon>Teleostei</taxon>
        <taxon>Ostariophysi</taxon>
        <taxon>Characiformes</taxon>
        <taxon>Characoidei</taxon>
        <taxon>Acestrorhamphidae</taxon>
        <taxon>Acestrorhamphinae</taxon>
        <taxon>Astyanax</taxon>
    </lineage>
</organism>
<dbReference type="AlphaFoldDB" id="A0A8B9H117"/>
<keyword evidence="1 3" id="KW-0430">Lectin</keyword>
<evidence type="ECO:0000259" key="4">
    <source>
        <dbReference type="PROSITE" id="PS51304"/>
    </source>
</evidence>
<dbReference type="CDD" id="cd00070">
    <property type="entry name" value="GLECT"/>
    <property type="match status" value="1"/>
</dbReference>
<proteinExistence type="predicted"/>
<dbReference type="Proteomes" id="UP000694621">
    <property type="component" value="Unplaced"/>
</dbReference>
<dbReference type="InterPro" id="IPR001079">
    <property type="entry name" value="Galectin_CRD"/>
</dbReference>
<dbReference type="Ensembl" id="ENSAMXT00005003518.1">
    <property type="protein sequence ID" value="ENSAMXP00005003085.1"/>
    <property type="gene ID" value="ENSAMXG00005001904.1"/>
</dbReference>